<evidence type="ECO:0000256" key="4">
    <source>
        <dbReference type="ARBA" id="ARBA00023284"/>
    </source>
</evidence>
<feature type="signal peptide" evidence="5">
    <location>
        <begin position="1"/>
        <end position="21"/>
    </location>
</feature>
<dbReference type="PANTHER" id="PTHR42852">
    <property type="entry name" value="THIOL:DISULFIDE INTERCHANGE PROTEIN DSBE"/>
    <property type="match status" value="1"/>
</dbReference>
<accession>A0ABU5Z5K6</accession>
<feature type="domain" description="Thioredoxin" evidence="6">
    <location>
        <begin position="317"/>
        <end position="459"/>
    </location>
</feature>
<dbReference type="Gene3D" id="3.40.30.10">
    <property type="entry name" value="Glutaredoxin"/>
    <property type="match status" value="1"/>
</dbReference>
<dbReference type="SUPFAM" id="SSF52833">
    <property type="entry name" value="Thioredoxin-like"/>
    <property type="match status" value="1"/>
</dbReference>
<proteinExistence type="predicted"/>
<comment type="subcellular location">
    <subcellularLocation>
        <location evidence="1">Cell envelope</location>
    </subcellularLocation>
</comment>
<keyword evidence="5" id="KW-0732">Signal</keyword>
<dbReference type="InterPro" id="IPR036249">
    <property type="entry name" value="Thioredoxin-like_sf"/>
</dbReference>
<dbReference type="InterPro" id="IPR050553">
    <property type="entry name" value="Thioredoxin_ResA/DsbE_sf"/>
</dbReference>
<evidence type="ECO:0000256" key="2">
    <source>
        <dbReference type="ARBA" id="ARBA00022748"/>
    </source>
</evidence>
<dbReference type="InterPro" id="IPR013740">
    <property type="entry name" value="Redoxin"/>
</dbReference>
<evidence type="ECO:0000313" key="7">
    <source>
        <dbReference type="EMBL" id="MEB3074245.1"/>
    </source>
</evidence>
<reference evidence="7 8" key="1">
    <citation type="submission" date="2023-12" db="EMBL/GenBank/DDBJ databases">
        <title>Genomic sequences of Capnocytophaga and Parvimonas strains.</title>
        <authorList>
            <person name="Watt R.M."/>
            <person name="Wang M."/>
            <person name="Yang T."/>
            <person name="Tong W.M."/>
        </authorList>
    </citation>
    <scope>NUCLEOTIDE SEQUENCE [LARGE SCALE GENOMIC DNA]</scope>
    <source>
        <strain evidence="7 8">CCUG 13096</strain>
    </source>
</reference>
<name>A0ABU5Z5K6_9FLAO</name>
<keyword evidence="8" id="KW-1185">Reference proteome</keyword>
<dbReference type="RefSeq" id="WP_323982677.1">
    <property type="nucleotide sequence ID" value="NZ_JAYKBW010000003.1"/>
</dbReference>
<dbReference type="EMBL" id="JAYKBW010000003">
    <property type="protein sequence ID" value="MEB3074245.1"/>
    <property type="molecule type" value="Genomic_DNA"/>
</dbReference>
<evidence type="ECO:0000256" key="5">
    <source>
        <dbReference type="SAM" id="SignalP"/>
    </source>
</evidence>
<evidence type="ECO:0000313" key="8">
    <source>
        <dbReference type="Proteomes" id="UP001311730"/>
    </source>
</evidence>
<dbReference type="PANTHER" id="PTHR42852:SF6">
    <property type="entry name" value="THIOL:DISULFIDE INTERCHANGE PROTEIN DSBE"/>
    <property type="match status" value="1"/>
</dbReference>
<evidence type="ECO:0000256" key="1">
    <source>
        <dbReference type="ARBA" id="ARBA00004196"/>
    </source>
</evidence>
<organism evidence="7 8">
    <name type="scientific">Capnocytophaga gingivalis</name>
    <dbReference type="NCBI Taxonomy" id="1017"/>
    <lineage>
        <taxon>Bacteria</taxon>
        <taxon>Pseudomonadati</taxon>
        <taxon>Bacteroidota</taxon>
        <taxon>Flavobacteriia</taxon>
        <taxon>Flavobacteriales</taxon>
        <taxon>Flavobacteriaceae</taxon>
        <taxon>Capnocytophaga</taxon>
    </lineage>
</organism>
<keyword evidence="2" id="KW-0201">Cytochrome c-type biogenesis</keyword>
<sequence>MRKIVTSIAVISLLAACGEKAAETKVDYAVLSGKVSSVGAKEDGQKVFLLQNDEVIKEIPVQTDGTFRDTIREIGDNHLYYLVENPVVQVPLYLANGANIELTLNEEVGKTMVSGSETKQTQYLIERNAFVSDRINGADSNLFGQKPPEFKENIKTFFAELNAKLKAYGFDDEFVKNQEKWAKYKFVEYLTAFPTYNRYTSGKDVILPDDFYAERDAIDYDNAEEYRLIDTYRDLVRNKFYTIITNPNDPENIKEFISAVNALKSDNIRADLAKGMVPLLSANNPLNKEVFDFINKNVTDEKVKEAAKKAYEVAGKLAAGKLSPKFSNYENFNGGTSSLDDFKGKVTYIDVWATWCLPCRGEIPALKELEKKFQGKDVAFVSISIDENKEDWKQFVKNEDLKGVQLIADGAFNAQFIEDYGIRQIPTFIIIDKEGKIVNADAPRPSSGEITGLLEGLLKK</sequence>
<keyword evidence="4" id="KW-0676">Redox-active center</keyword>
<protein>
    <submittedName>
        <fullName evidence="7">TlpA disulfide reductase family protein</fullName>
    </submittedName>
</protein>
<dbReference type="InterPro" id="IPR013766">
    <property type="entry name" value="Thioredoxin_domain"/>
</dbReference>
<evidence type="ECO:0000256" key="3">
    <source>
        <dbReference type="ARBA" id="ARBA00023157"/>
    </source>
</evidence>
<gene>
    <name evidence="7" type="ORF">VJJ08_02885</name>
</gene>
<keyword evidence="3" id="KW-1015">Disulfide bond</keyword>
<comment type="caution">
    <text evidence="7">The sequence shown here is derived from an EMBL/GenBank/DDBJ whole genome shotgun (WGS) entry which is preliminary data.</text>
</comment>
<evidence type="ECO:0000259" key="6">
    <source>
        <dbReference type="PROSITE" id="PS51352"/>
    </source>
</evidence>
<dbReference type="PROSITE" id="PS51352">
    <property type="entry name" value="THIOREDOXIN_2"/>
    <property type="match status" value="1"/>
</dbReference>
<dbReference type="CDD" id="cd02966">
    <property type="entry name" value="TlpA_like_family"/>
    <property type="match status" value="1"/>
</dbReference>
<feature type="chain" id="PRO_5046119187" evidence="5">
    <location>
        <begin position="22"/>
        <end position="460"/>
    </location>
</feature>
<dbReference type="Pfam" id="PF08534">
    <property type="entry name" value="Redoxin"/>
    <property type="match status" value="1"/>
</dbReference>
<dbReference type="PROSITE" id="PS51257">
    <property type="entry name" value="PROKAR_LIPOPROTEIN"/>
    <property type="match status" value="1"/>
</dbReference>
<dbReference type="Proteomes" id="UP001311730">
    <property type="component" value="Unassembled WGS sequence"/>
</dbReference>